<dbReference type="SUPFAM" id="SSF53335">
    <property type="entry name" value="S-adenosyl-L-methionine-dependent methyltransferases"/>
    <property type="match status" value="1"/>
</dbReference>
<dbReference type="GO" id="GO:0032259">
    <property type="term" value="P:methylation"/>
    <property type="evidence" value="ECO:0007669"/>
    <property type="project" value="UniProtKB-KW"/>
</dbReference>
<dbReference type="EMBL" id="JAGGJA010000005">
    <property type="protein sequence ID" value="MCW9706847.1"/>
    <property type="molecule type" value="Genomic_DNA"/>
</dbReference>
<dbReference type="InterPro" id="IPR016874">
    <property type="entry name" value="TcmP-like"/>
</dbReference>
<dbReference type="RefSeq" id="WP_265765587.1">
    <property type="nucleotide sequence ID" value="NZ_JAGGJA010000005.1"/>
</dbReference>
<keyword evidence="1 3" id="KW-0489">Methyltransferase</keyword>
<gene>
    <name evidence="3" type="ORF">J6I44_08260</name>
</gene>
<comment type="caution">
    <text evidence="3">The sequence shown here is derived from an EMBL/GenBank/DDBJ whole genome shotgun (WGS) entry which is preliminary data.</text>
</comment>
<evidence type="ECO:0000313" key="4">
    <source>
        <dbReference type="Proteomes" id="UP001207918"/>
    </source>
</evidence>
<organism evidence="3 4">
    <name type="scientific">Fodinibius salsisoli</name>
    <dbReference type="NCBI Taxonomy" id="2820877"/>
    <lineage>
        <taxon>Bacteria</taxon>
        <taxon>Pseudomonadati</taxon>
        <taxon>Balneolota</taxon>
        <taxon>Balneolia</taxon>
        <taxon>Balneolales</taxon>
        <taxon>Balneolaceae</taxon>
        <taxon>Fodinibius</taxon>
    </lineage>
</organism>
<evidence type="ECO:0000313" key="3">
    <source>
        <dbReference type="EMBL" id="MCW9706847.1"/>
    </source>
</evidence>
<dbReference type="InterPro" id="IPR029063">
    <property type="entry name" value="SAM-dependent_MTases_sf"/>
</dbReference>
<keyword evidence="2" id="KW-0808">Transferase</keyword>
<dbReference type="PIRSF" id="PIRSF028177">
    <property type="entry name" value="Polyketide_synth_Omtfrase_TcmP"/>
    <property type="match status" value="1"/>
</dbReference>
<dbReference type="Pfam" id="PF04072">
    <property type="entry name" value="LCM"/>
    <property type="match status" value="1"/>
</dbReference>
<dbReference type="PANTHER" id="PTHR43619:SF2">
    <property type="entry name" value="S-ADENOSYL-L-METHIONINE-DEPENDENT METHYLTRANSFERASES SUPERFAMILY PROTEIN"/>
    <property type="match status" value="1"/>
</dbReference>
<protein>
    <submittedName>
        <fullName evidence="3">Class I SAM-dependent methyltransferase</fullName>
    </submittedName>
</protein>
<dbReference type="InterPro" id="IPR007213">
    <property type="entry name" value="Ppm1/Ppm2/Tcmp"/>
</dbReference>
<name>A0ABT3PLR1_9BACT</name>
<keyword evidence="4" id="KW-1185">Reference proteome</keyword>
<sequence length="267" mass="30940">MDNEKIRLEGISETLLIPLMGRALATKSRDGVLSDEKSLEIFESLNYDFDKFNDAHSRRSMMRTTIRTAIIDRVVQNHLADHPEGTVVEIGCGLNSRFERLRPANIKWFDLDVPQVHKVWKQHFEETDRRAFLPFSAFDEQWITEAKKGGEGPFLFISEASVIYFPKQKVRQLFQLLGTHFPGSYYLFDTAQPDFIESLTKNEDALKFCNAQIKWSINDVEELKEWVPTIEILNTIDLESSDHEYGALYPDDFQQAAEGYQLNLIRL</sequence>
<proteinExistence type="predicted"/>
<evidence type="ECO:0000256" key="2">
    <source>
        <dbReference type="ARBA" id="ARBA00022679"/>
    </source>
</evidence>
<reference evidence="3 4" key="1">
    <citation type="submission" date="2021-03" db="EMBL/GenBank/DDBJ databases">
        <title>Aliifodinibius sp. nov., a new bacterium isolated from saline soil.</title>
        <authorList>
            <person name="Galisteo C."/>
            <person name="De La Haba R."/>
            <person name="Sanchez-Porro C."/>
            <person name="Ventosa A."/>
        </authorList>
    </citation>
    <scope>NUCLEOTIDE SEQUENCE [LARGE SCALE GENOMIC DNA]</scope>
    <source>
        <strain evidence="3 4">1BSP15-2V2</strain>
    </source>
</reference>
<accession>A0ABT3PLR1</accession>
<dbReference type="Proteomes" id="UP001207918">
    <property type="component" value="Unassembled WGS sequence"/>
</dbReference>
<dbReference type="GO" id="GO:0008168">
    <property type="term" value="F:methyltransferase activity"/>
    <property type="evidence" value="ECO:0007669"/>
    <property type="project" value="UniProtKB-KW"/>
</dbReference>
<evidence type="ECO:0000256" key="1">
    <source>
        <dbReference type="ARBA" id="ARBA00022603"/>
    </source>
</evidence>
<dbReference type="PANTHER" id="PTHR43619">
    <property type="entry name" value="S-ADENOSYL-L-METHIONINE-DEPENDENT METHYLTRANSFERASE YKTD-RELATED"/>
    <property type="match status" value="1"/>
</dbReference>
<dbReference type="Gene3D" id="3.40.50.150">
    <property type="entry name" value="Vaccinia Virus protein VP39"/>
    <property type="match status" value="1"/>
</dbReference>